<evidence type="ECO:0000256" key="5">
    <source>
        <dbReference type="ARBA" id="ARBA00022679"/>
    </source>
</evidence>
<evidence type="ECO:0000313" key="15">
    <source>
        <dbReference type="EMBL" id="MDC8758060.1"/>
    </source>
</evidence>
<dbReference type="Pfam" id="PF00512">
    <property type="entry name" value="HisKA"/>
    <property type="match status" value="1"/>
</dbReference>
<name>A0ABT5JZA2_9BURK</name>
<evidence type="ECO:0000256" key="13">
    <source>
        <dbReference type="SAM" id="Phobius"/>
    </source>
</evidence>
<keyword evidence="12 13" id="KW-0472">Membrane</keyword>
<evidence type="ECO:0000256" key="9">
    <source>
        <dbReference type="ARBA" id="ARBA00022840"/>
    </source>
</evidence>
<dbReference type="SMART" id="SM00387">
    <property type="entry name" value="HATPase_c"/>
    <property type="match status" value="1"/>
</dbReference>
<evidence type="ECO:0000256" key="10">
    <source>
        <dbReference type="ARBA" id="ARBA00022989"/>
    </source>
</evidence>
<feature type="transmembrane region" description="Helical" evidence="13">
    <location>
        <begin position="15"/>
        <end position="36"/>
    </location>
</feature>
<dbReference type="Gene3D" id="1.10.287.130">
    <property type="match status" value="1"/>
</dbReference>
<evidence type="ECO:0000256" key="8">
    <source>
        <dbReference type="ARBA" id="ARBA00022777"/>
    </source>
</evidence>
<dbReference type="PANTHER" id="PTHR45436">
    <property type="entry name" value="SENSOR HISTIDINE KINASE YKOH"/>
    <property type="match status" value="1"/>
</dbReference>
<keyword evidence="8" id="KW-0418">Kinase</keyword>
<evidence type="ECO:0000313" key="16">
    <source>
        <dbReference type="Proteomes" id="UP001221208"/>
    </source>
</evidence>
<dbReference type="SUPFAM" id="SSF55874">
    <property type="entry name" value="ATPase domain of HSP90 chaperone/DNA topoisomerase II/histidine kinase"/>
    <property type="match status" value="1"/>
</dbReference>
<feature type="domain" description="Histidine kinase" evidence="14">
    <location>
        <begin position="246"/>
        <end position="460"/>
    </location>
</feature>
<evidence type="ECO:0000259" key="14">
    <source>
        <dbReference type="PROSITE" id="PS50109"/>
    </source>
</evidence>
<dbReference type="CDD" id="cd00082">
    <property type="entry name" value="HisKA"/>
    <property type="match status" value="1"/>
</dbReference>
<evidence type="ECO:0000256" key="2">
    <source>
        <dbReference type="ARBA" id="ARBA00004141"/>
    </source>
</evidence>
<evidence type="ECO:0000256" key="11">
    <source>
        <dbReference type="ARBA" id="ARBA00023012"/>
    </source>
</evidence>
<organism evidence="15 16">
    <name type="scientific">Janthinobacterium fluminis</name>
    <dbReference type="NCBI Taxonomy" id="2987524"/>
    <lineage>
        <taxon>Bacteria</taxon>
        <taxon>Pseudomonadati</taxon>
        <taxon>Pseudomonadota</taxon>
        <taxon>Betaproteobacteria</taxon>
        <taxon>Burkholderiales</taxon>
        <taxon>Oxalobacteraceae</taxon>
        <taxon>Janthinobacterium</taxon>
    </lineage>
</organism>
<dbReference type="InterPro" id="IPR050428">
    <property type="entry name" value="TCS_sensor_his_kinase"/>
</dbReference>
<dbReference type="PRINTS" id="PR00344">
    <property type="entry name" value="BCTRLSENSOR"/>
</dbReference>
<accession>A0ABT5JZA2</accession>
<dbReference type="PANTHER" id="PTHR45436:SF14">
    <property type="entry name" value="SENSOR PROTEIN QSEC"/>
    <property type="match status" value="1"/>
</dbReference>
<keyword evidence="16" id="KW-1185">Reference proteome</keyword>
<protein>
    <recommendedName>
        <fullName evidence="3">histidine kinase</fullName>
        <ecNumber evidence="3">2.7.13.3</ecNumber>
    </recommendedName>
</protein>
<keyword evidence="6 13" id="KW-0812">Transmembrane</keyword>
<evidence type="ECO:0000256" key="12">
    <source>
        <dbReference type="ARBA" id="ARBA00023136"/>
    </source>
</evidence>
<keyword evidence="10 13" id="KW-1133">Transmembrane helix</keyword>
<dbReference type="InterPro" id="IPR003594">
    <property type="entry name" value="HATPase_dom"/>
</dbReference>
<dbReference type="SUPFAM" id="SSF47384">
    <property type="entry name" value="Homodimeric domain of signal transducing histidine kinase"/>
    <property type="match status" value="1"/>
</dbReference>
<evidence type="ECO:0000256" key="1">
    <source>
        <dbReference type="ARBA" id="ARBA00000085"/>
    </source>
</evidence>
<dbReference type="InterPro" id="IPR036097">
    <property type="entry name" value="HisK_dim/P_sf"/>
</dbReference>
<dbReference type="RefSeq" id="WP_273670732.1">
    <property type="nucleotide sequence ID" value="NZ_JAQQXR010000003.1"/>
</dbReference>
<keyword evidence="4" id="KW-0597">Phosphoprotein</keyword>
<evidence type="ECO:0000256" key="4">
    <source>
        <dbReference type="ARBA" id="ARBA00022553"/>
    </source>
</evidence>
<dbReference type="PROSITE" id="PS50109">
    <property type="entry name" value="HIS_KIN"/>
    <property type="match status" value="1"/>
</dbReference>
<keyword evidence="9 15" id="KW-0067">ATP-binding</keyword>
<dbReference type="EMBL" id="JAQQXR010000003">
    <property type="protein sequence ID" value="MDC8758060.1"/>
    <property type="molecule type" value="Genomic_DNA"/>
</dbReference>
<gene>
    <name evidence="15" type="ORF">OIK44_10715</name>
</gene>
<dbReference type="InterPro" id="IPR005467">
    <property type="entry name" value="His_kinase_dom"/>
</dbReference>
<comment type="caution">
    <text evidence="15">The sequence shown here is derived from an EMBL/GenBank/DDBJ whole genome shotgun (WGS) entry which is preliminary data.</text>
</comment>
<dbReference type="SMART" id="SM00388">
    <property type="entry name" value="HisKA"/>
    <property type="match status" value="1"/>
</dbReference>
<evidence type="ECO:0000256" key="3">
    <source>
        <dbReference type="ARBA" id="ARBA00012438"/>
    </source>
</evidence>
<dbReference type="EC" id="2.7.13.3" evidence="3"/>
<dbReference type="GO" id="GO:0005524">
    <property type="term" value="F:ATP binding"/>
    <property type="evidence" value="ECO:0007669"/>
    <property type="project" value="UniProtKB-KW"/>
</dbReference>
<dbReference type="Gene3D" id="3.30.565.10">
    <property type="entry name" value="Histidine kinase-like ATPase, C-terminal domain"/>
    <property type="match status" value="1"/>
</dbReference>
<keyword evidence="7" id="KW-0547">Nucleotide-binding</keyword>
<dbReference type="Pfam" id="PF02518">
    <property type="entry name" value="HATPase_c"/>
    <property type="match status" value="1"/>
</dbReference>
<dbReference type="InterPro" id="IPR004358">
    <property type="entry name" value="Sig_transdc_His_kin-like_C"/>
</dbReference>
<dbReference type="InterPro" id="IPR003661">
    <property type="entry name" value="HisK_dim/P_dom"/>
</dbReference>
<reference evidence="15 16" key="1">
    <citation type="submission" date="2022-10" db="EMBL/GenBank/DDBJ databases">
        <title>Janthinobacterium sp. hw3 Genome sequencing.</title>
        <authorList>
            <person name="Park S."/>
        </authorList>
    </citation>
    <scope>NUCLEOTIDE SEQUENCE [LARGE SCALE GENOMIC DNA]</scope>
    <source>
        <strain evidence="16">hw3</strain>
    </source>
</reference>
<feature type="transmembrane region" description="Helical" evidence="13">
    <location>
        <begin position="161"/>
        <end position="184"/>
    </location>
</feature>
<comment type="catalytic activity">
    <reaction evidence="1">
        <text>ATP + protein L-histidine = ADP + protein N-phospho-L-histidine.</text>
        <dbReference type="EC" id="2.7.13.3"/>
    </reaction>
</comment>
<dbReference type="InterPro" id="IPR036890">
    <property type="entry name" value="HATPase_C_sf"/>
</dbReference>
<dbReference type="Proteomes" id="UP001221208">
    <property type="component" value="Unassembled WGS sequence"/>
</dbReference>
<evidence type="ECO:0000256" key="7">
    <source>
        <dbReference type="ARBA" id="ARBA00022741"/>
    </source>
</evidence>
<evidence type="ECO:0000256" key="6">
    <source>
        <dbReference type="ARBA" id="ARBA00022692"/>
    </source>
</evidence>
<keyword evidence="5" id="KW-0808">Transferase</keyword>
<proteinExistence type="predicted"/>
<keyword evidence="11" id="KW-0902">Two-component regulatory system</keyword>
<sequence>MSMPAVARRSLYRRLMWVSLASIMLVWSLLLAWFYIEVTQVGSGYFDRDLRGLGDTIADMYSVDFPEPARARLIERQILQFSRSYSESALREREITYRISNRAGQVLGQSPGWPMLAIQLPGAAPVNDRGWRSLATASEDGNVYVQLCVARSFVQRAVAEILVFFLLPLVAAMPIFIVLLQLGFGRALTPLRRLAGAISERDPYSDQPLACNDVAYRELKPLFNSVNDLLARLAVHRESEQRLFADAAHELRTPLAALGAQVHLLQQAESAPERAGIAALLHESIARHAGLVSKLLLLSRLDAESTKTPPQALDLARLARAAVARHAPHAVARGIELAYDGTAAAAPYRGDPAALDSLLDNLVDNAIRHCPPGAAISVEVVEGRHFARISVCDDGPGIAPAWREDVLKRFVRLPDATATGSGLGLAIVKKVVELHGGTLLFSDGMSGRGLGVEIRLPHALQGGAV</sequence>
<comment type="subcellular location">
    <subcellularLocation>
        <location evidence="2">Membrane</location>
        <topology evidence="2">Multi-pass membrane protein</topology>
    </subcellularLocation>
</comment>